<name>A0A5D3YEZ2_9BACT</name>
<evidence type="ECO:0000259" key="1">
    <source>
        <dbReference type="PROSITE" id="PS00028"/>
    </source>
</evidence>
<gene>
    <name evidence="2" type="ORF">LX73_2293</name>
</gene>
<comment type="caution">
    <text evidence="2">The sequence shown here is derived from an EMBL/GenBank/DDBJ whole genome shotgun (WGS) entry which is preliminary data.</text>
</comment>
<accession>A0A5D3YEZ2</accession>
<proteinExistence type="predicted"/>
<dbReference type="InterPro" id="IPR013087">
    <property type="entry name" value="Znf_C2H2_type"/>
</dbReference>
<dbReference type="EMBL" id="VNHY01000004">
    <property type="protein sequence ID" value="TYP92047.1"/>
    <property type="molecule type" value="Genomic_DNA"/>
</dbReference>
<dbReference type="AlphaFoldDB" id="A0A5D3YEZ2"/>
<evidence type="ECO:0000313" key="3">
    <source>
        <dbReference type="Proteomes" id="UP000324595"/>
    </source>
</evidence>
<reference evidence="2 3" key="1">
    <citation type="submission" date="2019-07" db="EMBL/GenBank/DDBJ databases">
        <title>Genomic Encyclopedia of Archaeal and Bacterial Type Strains, Phase II (KMG-II): from individual species to whole genera.</title>
        <authorList>
            <person name="Goeker M."/>
        </authorList>
    </citation>
    <scope>NUCLEOTIDE SEQUENCE [LARGE SCALE GENOMIC DNA]</scope>
    <source>
        <strain evidence="2 3">DSM 21935</strain>
    </source>
</reference>
<keyword evidence="3" id="KW-1185">Reference proteome</keyword>
<feature type="domain" description="C2H2-type" evidence="1">
    <location>
        <begin position="9"/>
        <end position="30"/>
    </location>
</feature>
<dbReference type="Proteomes" id="UP000324595">
    <property type="component" value="Unassembled WGS sequence"/>
</dbReference>
<organism evidence="2 3">
    <name type="scientific">Fodinibius salinus</name>
    <dbReference type="NCBI Taxonomy" id="860790"/>
    <lineage>
        <taxon>Bacteria</taxon>
        <taxon>Pseudomonadati</taxon>
        <taxon>Balneolota</taxon>
        <taxon>Balneolia</taxon>
        <taxon>Balneolales</taxon>
        <taxon>Balneolaceae</taxon>
        <taxon>Fodinibius</taxon>
    </lineage>
</organism>
<dbReference type="RefSeq" id="WP_170245674.1">
    <property type="nucleotide sequence ID" value="NZ_VNHY01000004.1"/>
</dbReference>
<sequence length="54" mass="6405">MSSDKNEQCPKCDRKVSKLEENETHYMWTHSLESEGVIPRATICMIKKEDYEQQ</sequence>
<dbReference type="PROSITE" id="PS00028">
    <property type="entry name" value="ZINC_FINGER_C2H2_1"/>
    <property type="match status" value="1"/>
</dbReference>
<evidence type="ECO:0000313" key="2">
    <source>
        <dbReference type="EMBL" id="TYP92047.1"/>
    </source>
</evidence>
<protein>
    <recommendedName>
        <fullName evidence="1">C2H2-type domain-containing protein</fullName>
    </recommendedName>
</protein>